<name>A0A6C0HPJ4_9ZZZZ</name>
<dbReference type="GO" id="GO:0016491">
    <property type="term" value="F:oxidoreductase activity"/>
    <property type="evidence" value="ECO:0007669"/>
    <property type="project" value="InterPro"/>
</dbReference>
<accession>A0A6C0HPJ4</accession>
<dbReference type="PANTHER" id="PTHR43563">
    <property type="entry name" value="AMINE OXIDASE"/>
    <property type="match status" value="1"/>
</dbReference>
<organism evidence="3">
    <name type="scientific">viral metagenome</name>
    <dbReference type="NCBI Taxonomy" id="1070528"/>
    <lineage>
        <taxon>unclassified sequences</taxon>
        <taxon>metagenomes</taxon>
        <taxon>organismal metagenomes</taxon>
    </lineage>
</organism>
<proteinExistence type="inferred from homology"/>
<evidence type="ECO:0000259" key="2">
    <source>
        <dbReference type="Pfam" id="PF01593"/>
    </source>
</evidence>
<feature type="domain" description="Amine oxidase" evidence="2">
    <location>
        <begin position="138"/>
        <end position="401"/>
    </location>
</feature>
<dbReference type="Pfam" id="PF01593">
    <property type="entry name" value="Amino_oxidase"/>
    <property type="match status" value="1"/>
</dbReference>
<evidence type="ECO:0000313" key="3">
    <source>
        <dbReference type="EMBL" id="QHT82601.1"/>
    </source>
</evidence>
<dbReference type="Gene3D" id="3.50.50.60">
    <property type="entry name" value="FAD/NAD(P)-binding domain"/>
    <property type="match status" value="1"/>
</dbReference>
<dbReference type="Gene3D" id="3.90.660.10">
    <property type="match status" value="1"/>
</dbReference>
<dbReference type="InterPro" id="IPR036188">
    <property type="entry name" value="FAD/NAD-bd_sf"/>
</dbReference>
<dbReference type="EMBL" id="MN740002">
    <property type="protein sequence ID" value="QHT82601.1"/>
    <property type="molecule type" value="Genomic_DNA"/>
</dbReference>
<protein>
    <recommendedName>
        <fullName evidence="2">Amine oxidase domain-containing protein</fullName>
    </recommendedName>
</protein>
<comment type="similarity">
    <text evidence="1">Belongs to the flavin monoamine oxidase family.</text>
</comment>
<reference evidence="3" key="1">
    <citation type="journal article" date="2020" name="Nature">
        <title>Giant virus diversity and host interactions through global metagenomics.</title>
        <authorList>
            <person name="Schulz F."/>
            <person name="Roux S."/>
            <person name="Paez-Espino D."/>
            <person name="Jungbluth S."/>
            <person name="Walsh D.A."/>
            <person name="Denef V.J."/>
            <person name="McMahon K.D."/>
            <person name="Konstantinidis K.T."/>
            <person name="Eloe-Fadrosh E.A."/>
            <person name="Kyrpides N.C."/>
            <person name="Woyke T."/>
        </authorList>
    </citation>
    <scope>NUCLEOTIDE SEQUENCE</scope>
    <source>
        <strain evidence="3">GVMAG-M-3300023184-165</strain>
    </source>
</reference>
<dbReference type="SUPFAM" id="SSF51905">
    <property type="entry name" value="FAD/NAD(P)-binding domain"/>
    <property type="match status" value="1"/>
</dbReference>
<dbReference type="InterPro" id="IPR050703">
    <property type="entry name" value="Flavin_MAO"/>
</dbReference>
<sequence length="415" mass="47093">MSVHNKYDIIIVGGGISGLYSAYKILKMAPETKLLVLEGHKKQWLGGRLGNEMFQGTQVVTGAGVGRKEKDYLLIELLRELKVPYNEFQVAPKPAQTISPPCNVKKLINILKKQFKEKSAIAPVKKTFKEFALPILGPDLYKNLTICLGYTDYENEDVYDTLYNYGLEDNFDTWTALHVPWKLLVEAIAKKVGIKNIHCSSYVTNIEQLSHCNFIVKTDKGNTYLCNKVILATTISSVQKLLPNDPIYQQIHGQTFLRLYGKFTKSSTEIVKQYVPGYTIVPGPLKKIIPMDTDKGVYMIAYSDNEDAKYLKDRLMNTQKNRDYFCELLEEALGIPKGALNLISIKDYYWPVGTHYYEPLHGPFKNRKDFIKKAQNPMTGMLVVGEMISMNQGWTQGALESVESVVTKKWLNSEC</sequence>
<dbReference type="InterPro" id="IPR002937">
    <property type="entry name" value="Amino_oxidase"/>
</dbReference>
<dbReference type="PANTHER" id="PTHR43563:SF1">
    <property type="entry name" value="AMINE OXIDASE [FLAVIN-CONTAINING] B"/>
    <property type="match status" value="1"/>
</dbReference>
<evidence type="ECO:0000256" key="1">
    <source>
        <dbReference type="ARBA" id="ARBA00005995"/>
    </source>
</evidence>
<dbReference type="AlphaFoldDB" id="A0A6C0HPJ4"/>